<keyword evidence="1" id="KW-0472">Membrane</keyword>
<keyword evidence="4" id="KW-1185">Reference proteome</keyword>
<reference evidence="4" key="1">
    <citation type="journal article" date="2019" name="Int. J. Syst. Evol. Microbiol.">
        <title>The Global Catalogue of Microorganisms (GCM) 10K type strain sequencing project: providing services to taxonomists for standard genome sequencing and annotation.</title>
        <authorList>
            <consortium name="The Broad Institute Genomics Platform"/>
            <consortium name="The Broad Institute Genome Sequencing Center for Infectious Disease"/>
            <person name="Wu L."/>
            <person name="Ma J."/>
        </authorList>
    </citation>
    <scope>NUCLEOTIDE SEQUENCE [LARGE SCALE GENOMIC DNA]</scope>
    <source>
        <strain evidence="4">KCTC 15012</strain>
    </source>
</reference>
<dbReference type="Pfam" id="PF13127">
    <property type="entry name" value="DUF3955"/>
    <property type="match status" value="1"/>
</dbReference>
<dbReference type="Proteomes" id="UP001596132">
    <property type="component" value="Unassembled WGS sequence"/>
</dbReference>
<feature type="transmembrane region" description="Helical" evidence="1">
    <location>
        <begin position="6"/>
        <end position="27"/>
    </location>
</feature>
<evidence type="ECO:0000313" key="4">
    <source>
        <dbReference type="Proteomes" id="UP001596132"/>
    </source>
</evidence>
<dbReference type="InterPro" id="IPR025016">
    <property type="entry name" value="DUF3955"/>
</dbReference>
<feature type="domain" description="DUF3955" evidence="2">
    <location>
        <begin position="2"/>
        <end position="26"/>
    </location>
</feature>
<dbReference type="RefSeq" id="WP_231553632.1">
    <property type="nucleotide sequence ID" value="NZ_CDDF01000011.1"/>
</dbReference>
<evidence type="ECO:0000313" key="3">
    <source>
        <dbReference type="EMBL" id="MFC5707799.1"/>
    </source>
</evidence>
<keyword evidence="1" id="KW-1133">Transmembrane helix</keyword>
<comment type="caution">
    <text evidence="3">The sequence shown here is derived from an EMBL/GenBank/DDBJ whole genome shotgun (WGS) entry which is preliminary data.</text>
</comment>
<sequence>MHEPFALLPLGYLLLLAGAGLTFLGLLRARRRQGRSG</sequence>
<gene>
    <name evidence="3" type="ORF">ACFPVW_17430</name>
</gene>
<name>A0ABW0YGK0_9GAMM</name>
<organism evidence="3 4">
    <name type="scientific">Aeromonas eucrenophila</name>
    <dbReference type="NCBI Taxonomy" id="649"/>
    <lineage>
        <taxon>Bacteria</taxon>
        <taxon>Pseudomonadati</taxon>
        <taxon>Pseudomonadota</taxon>
        <taxon>Gammaproteobacteria</taxon>
        <taxon>Aeromonadales</taxon>
        <taxon>Aeromonadaceae</taxon>
        <taxon>Aeromonas</taxon>
    </lineage>
</organism>
<protein>
    <submittedName>
        <fullName evidence="3">DUF3955 domain-containing protein</fullName>
    </submittedName>
</protein>
<keyword evidence="1" id="KW-0812">Transmembrane</keyword>
<accession>A0ABW0YGK0</accession>
<evidence type="ECO:0000256" key="1">
    <source>
        <dbReference type="SAM" id="Phobius"/>
    </source>
</evidence>
<dbReference type="EMBL" id="JBHSPP010000017">
    <property type="protein sequence ID" value="MFC5707799.1"/>
    <property type="molecule type" value="Genomic_DNA"/>
</dbReference>
<proteinExistence type="predicted"/>
<evidence type="ECO:0000259" key="2">
    <source>
        <dbReference type="Pfam" id="PF13127"/>
    </source>
</evidence>